<evidence type="ECO:0000313" key="6">
    <source>
        <dbReference type="Proteomes" id="UP000560000"/>
    </source>
</evidence>
<dbReference type="OrthoDB" id="5942029at2"/>
<dbReference type="EMBL" id="JACHET010000001">
    <property type="protein sequence ID" value="MBB6184142.1"/>
    <property type="molecule type" value="Genomic_DNA"/>
</dbReference>
<dbReference type="RefSeq" id="WP_081945073.1">
    <property type="nucleotide sequence ID" value="NZ_JACHET010000001.1"/>
</dbReference>
<keyword evidence="3" id="KW-0472">Membrane</keyword>
<dbReference type="PANTHER" id="PTHR37299:SF1">
    <property type="entry name" value="STAGE 0 SPORULATION PROTEIN A HOMOLOG"/>
    <property type="match status" value="1"/>
</dbReference>
<dbReference type="InterPro" id="IPR046947">
    <property type="entry name" value="LytR-like"/>
</dbReference>
<dbReference type="GO" id="GO:0000156">
    <property type="term" value="F:phosphorelay response regulator activity"/>
    <property type="evidence" value="ECO:0007669"/>
    <property type="project" value="InterPro"/>
</dbReference>
<feature type="transmembrane region" description="Helical" evidence="3">
    <location>
        <begin position="105"/>
        <end position="129"/>
    </location>
</feature>
<feature type="transmembrane region" description="Helical" evidence="3">
    <location>
        <begin position="149"/>
        <end position="168"/>
    </location>
</feature>
<proteinExistence type="predicted"/>
<dbReference type="Proteomes" id="UP000560000">
    <property type="component" value="Unassembled WGS sequence"/>
</dbReference>
<name>A0A841KG34_9GAMM</name>
<feature type="transmembrane region" description="Helical" evidence="3">
    <location>
        <begin position="74"/>
        <end position="93"/>
    </location>
</feature>
<organism evidence="5 6">
    <name type="scientific">Oleiagrimonas soli</name>
    <dbReference type="NCBI Taxonomy" id="1543381"/>
    <lineage>
        <taxon>Bacteria</taxon>
        <taxon>Pseudomonadati</taxon>
        <taxon>Pseudomonadota</taxon>
        <taxon>Gammaproteobacteria</taxon>
        <taxon>Lysobacterales</taxon>
        <taxon>Rhodanobacteraceae</taxon>
        <taxon>Oleiagrimonas</taxon>
    </lineage>
</organism>
<sequence length="305" mass="33031">MTPRHASSADETVSAIDPPDMGPISDARDEVPPTDWTIGSHRFDAIAIVIVFVAYSVTLYVARASGVGEALLGGLANAVPVALFGGLARRLILRRLIHGSGLRQVLGHIGLCAAFSVLALWMLTILLGMMNDLSMVSFRVTPFPTRASAWQLLENATIYGLIAMLAYLQTWRPVKAPASTHPASGTDTSELLSSPSDETTRHFIRLGEDILPIDLDRIVCITGADDYTEVTTPDQTHLVKMTLTEFSRTLDPGKFLRVHRSAIVNLHRVARAESAGGGRMLVHMTTGQTIKASRAGSQLLRTRIL</sequence>
<dbReference type="GO" id="GO:0003677">
    <property type="term" value="F:DNA binding"/>
    <property type="evidence" value="ECO:0007669"/>
    <property type="project" value="InterPro"/>
</dbReference>
<dbReference type="InterPro" id="IPR007492">
    <property type="entry name" value="LytTR_DNA-bd_dom"/>
</dbReference>
<evidence type="ECO:0000256" key="3">
    <source>
        <dbReference type="SAM" id="Phobius"/>
    </source>
</evidence>
<keyword evidence="1" id="KW-0902">Two-component regulatory system</keyword>
<comment type="caution">
    <text evidence="5">The sequence shown here is derived from an EMBL/GenBank/DDBJ whole genome shotgun (WGS) entry which is preliminary data.</text>
</comment>
<gene>
    <name evidence="5" type="ORF">HNQ86_001487</name>
</gene>
<protein>
    <recommendedName>
        <fullName evidence="4">HTH LytTR-type domain-containing protein</fullName>
    </recommendedName>
</protein>
<dbReference type="PROSITE" id="PS50930">
    <property type="entry name" value="HTH_LYTTR"/>
    <property type="match status" value="1"/>
</dbReference>
<evidence type="ECO:0000259" key="4">
    <source>
        <dbReference type="PROSITE" id="PS50930"/>
    </source>
</evidence>
<dbReference type="Gene3D" id="2.40.50.1020">
    <property type="entry name" value="LytTr DNA-binding domain"/>
    <property type="match status" value="1"/>
</dbReference>
<dbReference type="SMART" id="SM00850">
    <property type="entry name" value="LytTR"/>
    <property type="match status" value="1"/>
</dbReference>
<keyword evidence="3" id="KW-0812">Transmembrane</keyword>
<evidence type="ECO:0000256" key="1">
    <source>
        <dbReference type="ARBA" id="ARBA00023012"/>
    </source>
</evidence>
<evidence type="ECO:0000313" key="5">
    <source>
        <dbReference type="EMBL" id="MBB6184142.1"/>
    </source>
</evidence>
<dbReference type="AlphaFoldDB" id="A0A841KG34"/>
<evidence type="ECO:0000256" key="2">
    <source>
        <dbReference type="SAM" id="MobiDB-lite"/>
    </source>
</evidence>
<feature type="domain" description="HTH LytTR-type" evidence="4">
    <location>
        <begin position="206"/>
        <end position="305"/>
    </location>
</feature>
<reference evidence="5 6" key="1">
    <citation type="submission" date="2020-08" db="EMBL/GenBank/DDBJ databases">
        <title>Genomic Encyclopedia of Type Strains, Phase IV (KMG-IV): sequencing the most valuable type-strain genomes for metagenomic binning, comparative biology and taxonomic classification.</title>
        <authorList>
            <person name="Goeker M."/>
        </authorList>
    </citation>
    <scope>NUCLEOTIDE SEQUENCE [LARGE SCALE GENOMIC DNA]</scope>
    <source>
        <strain evidence="5 6">DSM 107085</strain>
    </source>
</reference>
<keyword evidence="3" id="KW-1133">Transmembrane helix</keyword>
<dbReference type="PANTHER" id="PTHR37299">
    <property type="entry name" value="TRANSCRIPTIONAL REGULATOR-RELATED"/>
    <property type="match status" value="1"/>
</dbReference>
<accession>A0A841KG34</accession>
<feature type="transmembrane region" description="Helical" evidence="3">
    <location>
        <begin position="43"/>
        <end position="62"/>
    </location>
</feature>
<feature type="region of interest" description="Disordered" evidence="2">
    <location>
        <begin position="1"/>
        <end position="28"/>
    </location>
</feature>
<dbReference type="Pfam" id="PF04397">
    <property type="entry name" value="LytTR"/>
    <property type="match status" value="1"/>
</dbReference>